<evidence type="ECO:0000256" key="1">
    <source>
        <dbReference type="ARBA" id="ARBA00005329"/>
    </source>
</evidence>
<dbReference type="GO" id="GO:0005737">
    <property type="term" value="C:cytoplasm"/>
    <property type="evidence" value="ECO:0007669"/>
    <property type="project" value="TreeGrafter"/>
</dbReference>
<reference evidence="9 10" key="1">
    <citation type="submission" date="2014-06" db="EMBL/GenBank/DDBJ databases">
        <authorList>
            <person name="Swart Estienne"/>
        </authorList>
    </citation>
    <scope>NUCLEOTIDE SEQUENCE [LARGE SCALE GENOMIC DNA]</scope>
    <source>
        <strain evidence="9 10">130c</strain>
    </source>
</reference>
<keyword evidence="4" id="KW-0479">Metal-binding</keyword>
<sequence>MPEFNASSQYNGQILRTSWGQRTQDYQNSRIAAISQQSNDNGLQVLMDNLQMIENLNKFNREKIVERQLFAKGTGAHGYFELSNDVSKYTRAKFLNGKSGKQTPIFARFSPSMINSKGFPDTVRDIKSFDIKFYTEDGNFDLMTQNSQVTFIRDAAKYPDFIHSQKNNPQSNLKDYNSTWDFLSQTTESINMLMRFYGAEFIPDGYQQMNTYGQHTYKWINDKNEFTYVRYHLINNLGQNFFLIDEQAMDLFKDPDYFTSMLFNQISQGNFPTWTLKIQIMTQDDALKSKYDIFDSTKTWDAQLITVGNIVLNKNPQNNFAEVEQVAFNRGHFVDGIDSSGDRLLQGLIFMDQDSNLFRLGSNYDQIPINKPYKVKQISYSRDGASSFTSNFGNSTNYYPNTLNGPIPDASIKPALSTASSTPSTQKTYDDFTQASQLYKDMSKYQKEILAQTLVKDLKQVKKSIQQKAVDMFNKVDVDLGSSINNQL</sequence>
<organism evidence="9 10">
    <name type="scientific">Stylonychia lemnae</name>
    <name type="common">Ciliate</name>
    <dbReference type="NCBI Taxonomy" id="5949"/>
    <lineage>
        <taxon>Eukaryota</taxon>
        <taxon>Sar</taxon>
        <taxon>Alveolata</taxon>
        <taxon>Ciliophora</taxon>
        <taxon>Intramacronucleata</taxon>
        <taxon>Spirotrichea</taxon>
        <taxon>Stichotrichia</taxon>
        <taxon>Sporadotrichida</taxon>
        <taxon>Oxytrichidae</taxon>
        <taxon>Stylonychinae</taxon>
        <taxon>Stylonychia</taxon>
    </lineage>
</organism>
<evidence type="ECO:0000313" key="9">
    <source>
        <dbReference type="EMBL" id="CDW87159.1"/>
    </source>
</evidence>
<dbReference type="GO" id="GO:0042542">
    <property type="term" value="P:response to hydrogen peroxide"/>
    <property type="evidence" value="ECO:0007669"/>
    <property type="project" value="TreeGrafter"/>
</dbReference>
<dbReference type="InterPro" id="IPR011614">
    <property type="entry name" value="Catalase_core"/>
</dbReference>
<dbReference type="PANTHER" id="PTHR11465">
    <property type="entry name" value="CATALASE"/>
    <property type="match status" value="1"/>
</dbReference>
<dbReference type="PROSITE" id="PS51402">
    <property type="entry name" value="CATALASE_3"/>
    <property type="match status" value="1"/>
</dbReference>
<evidence type="ECO:0000256" key="5">
    <source>
        <dbReference type="ARBA" id="ARBA00023002"/>
    </source>
</evidence>
<keyword evidence="2" id="KW-0575">Peroxidase</keyword>
<evidence type="ECO:0000256" key="6">
    <source>
        <dbReference type="ARBA" id="ARBA00023004"/>
    </source>
</evidence>
<dbReference type="GO" id="GO:0020037">
    <property type="term" value="F:heme binding"/>
    <property type="evidence" value="ECO:0007669"/>
    <property type="project" value="InterPro"/>
</dbReference>
<dbReference type="Proteomes" id="UP000039865">
    <property type="component" value="Unassembled WGS sequence"/>
</dbReference>
<keyword evidence="7" id="KW-0376">Hydrogen peroxide</keyword>
<gene>
    <name evidence="9" type="primary">Contig16042.g17093</name>
    <name evidence="9" type="ORF">STYLEM_16262</name>
</gene>
<keyword evidence="10" id="KW-1185">Reference proteome</keyword>
<comment type="similarity">
    <text evidence="1">Belongs to the catalase family.</text>
</comment>
<protein>
    <submittedName>
        <fullName evidence="9">Catalase</fullName>
    </submittedName>
</protein>
<evidence type="ECO:0000256" key="4">
    <source>
        <dbReference type="ARBA" id="ARBA00022723"/>
    </source>
</evidence>
<evidence type="ECO:0000256" key="7">
    <source>
        <dbReference type="ARBA" id="ARBA00023324"/>
    </source>
</evidence>
<dbReference type="InterPro" id="IPR020835">
    <property type="entry name" value="Catalase_sf"/>
</dbReference>
<dbReference type="AlphaFoldDB" id="A0A078AYB7"/>
<evidence type="ECO:0000256" key="2">
    <source>
        <dbReference type="ARBA" id="ARBA00022559"/>
    </source>
</evidence>
<dbReference type="PRINTS" id="PR00067">
    <property type="entry name" value="CATALASE"/>
</dbReference>
<accession>A0A078AYB7</accession>
<proteinExistence type="inferred from homology"/>
<dbReference type="SUPFAM" id="SSF56634">
    <property type="entry name" value="Heme-dependent catalase-like"/>
    <property type="match status" value="1"/>
</dbReference>
<dbReference type="InParanoid" id="A0A078AYB7"/>
<name>A0A078AYB7_STYLE</name>
<dbReference type="GO" id="GO:0046872">
    <property type="term" value="F:metal ion binding"/>
    <property type="evidence" value="ECO:0007669"/>
    <property type="project" value="UniProtKB-KW"/>
</dbReference>
<dbReference type="Pfam" id="PF00199">
    <property type="entry name" value="Catalase"/>
    <property type="match status" value="1"/>
</dbReference>
<keyword evidence="5" id="KW-0560">Oxidoreductase</keyword>
<keyword evidence="3" id="KW-0349">Heme</keyword>
<dbReference type="OrthoDB" id="6880011at2759"/>
<dbReference type="Pfam" id="PF06628">
    <property type="entry name" value="Catalase-rel"/>
    <property type="match status" value="1"/>
</dbReference>
<dbReference type="GO" id="GO:0004096">
    <property type="term" value="F:catalase activity"/>
    <property type="evidence" value="ECO:0007669"/>
    <property type="project" value="UniProtKB-EC"/>
</dbReference>
<dbReference type="SMART" id="SM01060">
    <property type="entry name" value="Catalase"/>
    <property type="match status" value="1"/>
</dbReference>
<dbReference type="PIRSF" id="PIRSF038928">
    <property type="entry name" value="Catalase_clade1-3"/>
    <property type="match status" value="1"/>
</dbReference>
<keyword evidence="6" id="KW-0408">Iron</keyword>
<dbReference type="GO" id="GO:0042744">
    <property type="term" value="P:hydrogen peroxide catabolic process"/>
    <property type="evidence" value="ECO:0007669"/>
    <property type="project" value="UniProtKB-KW"/>
</dbReference>
<evidence type="ECO:0000256" key="3">
    <source>
        <dbReference type="ARBA" id="ARBA00022617"/>
    </source>
</evidence>
<dbReference type="EMBL" id="CCKQ01015340">
    <property type="protein sequence ID" value="CDW87159.1"/>
    <property type="molecule type" value="Genomic_DNA"/>
</dbReference>
<evidence type="ECO:0000259" key="8">
    <source>
        <dbReference type="SMART" id="SM01060"/>
    </source>
</evidence>
<dbReference type="Gene3D" id="2.40.180.10">
    <property type="entry name" value="Catalase core domain"/>
    <property type="match status" value="1"/>
</dbReference>
<evidence type="ECO:0000313" key="10">
    <source>
        <dbReference type="Proteomes" id="UP000039865"/>
    </source>
</evidence>
<dbReference type="InterPro" id="IPR010582">
    <property type="entry name" value="Catalase_immune_responsive"/>
</dbReference>
<dbReference type="InterPro" id="IPR018028">
    <property type="entry name" value="Catalase"/>
</dbReference>
<feature type="domain" description="Catalase core" evidence="8">
    <location>
        <begin position="16"/>
        <end position="407"/>
    </location>
</feature>
<dbReference type="InterPro" id="IPR024711">
    <property type="entry name" value="Catalase_clade1/3"/>
</dbReference>